<feature type="transmembrane region" description="Helical" evidence="1">
    <location>
        <begin position="40"/>
        <end position="60"/>
    </location>
</feature>
<accession>A0A346NIA8</accession>
<dbReference type="EMBL" id="CP031769">
    <property type="protein sequence ID" value="AXR05265.1"/>
    <property type="molecule type" value="Genomic_DNA"/>
</dbReference>
<dbReference type="PANTHER" id="PTHR38602">
    <property type="entry name" value="INNER MEMBRANE PROTEIN-RELATED"/>
    <property type="match status" value="1"/>
</dbReference>
<keyword evidence="3" id="KW-1185">Reference proteome</keyword>
<dbReference type="KEGG" id="salm:D0Y50_02085"/>
<sequence length="61" mass="6984">MQLFLLALAIVLIIEGLGPMLMPHRWRLFLLEMSQQPSETLRKIGGIMVVAGGVTLYWFWP</sequence>
<dbReference type="Proteomes" id="UP000262073">
    <property type="component" value="Chromosome"/>
</dbReference>
<dbReference type="OrthoDB" id="9182237at2"/>
<evidence type="ECO:0000313" key="2">
    <source>
        <dbReference type="EMBL" id="AXR05265.1"/>
    </source>
</evidence>
<gene>
    <name evidence="2" type="ORF">D0Y50_02085</name>
</gene>
<dbReference type="PANTHER" id="PTHR38602:SF1">
    <property type="entry name" value="INNER MEMBRANE PROTEIN"/>
    <property type="match status" value="1"/>
</dbReference>
<evidence type="ECO:0000313" key="3">
    <source>
        <dbReference type="Proteomes" id="UP000262073"/>
    </source>
</evidence>
<keyword evidence="1" id="KW-1133">Transmembrane helix</keyword>
<dbReference type="Pfam" id="PF09838">
    <property type="entry name" value="DUF2065"/>
    <property type="match status" value="1"/>
</dbReference>
<reference evidence="2 3" key="1">
    <citation type="submission" date="2018-08" db="EMBL/GenBank/DDBJ databases">
        <title>Salinimonas sediminis sp. nov., a piezophilic bacterium isolated from a deep-sea sediment sample from the New Britain Trench.</title>
        <authorList>
            <person name="Cao J."/>
        </authorList>
    </citation>
    <scope>NUCLEOTIDE SEQUENCE [LARGE SCALE GENOMIC DNA]</scope>
    <source>
        <strain evidence="2 3">N102</strain>
    </source>
</reference>
<protein>
    <submittedName>
        <fullName evidence="2">DUF2065 domain-containing protein</fullName>
    </submittedName>
</protein>
<proteinExistence type="predicted"/>
<keyword evidence="1" id="KW-0812">Transmembrane</keyword>
<name>A0A346NIA8_9ALTE</name>
<dbReference type="AlphaFoldDB" id="A0A346NIA8"/>
<keyword evidence="1" id="KW-0472">Membrane</keyword>
<organism evidence="2 3">
    <name type="scientific">Salinimonas sediminis</name>
    <dbReference type="NCBI Taxonomy" id="2303538"/>
    <lineage>
        <taxon>Bacteria</taxon>
        <taxon>Pseudomonadati</taxon>
        <taxon>Pseudomonadota</taxon>
        <taxon>Gammaproteobacteria</taxon>
        <taxon>Alteromonadales</taxon>
        <taxon>Alteromonadaceae</taxon>
        <taxon>Alteromonas/Salinimonas group</taxon>
        <taxon>Salinimonas</taxon>
    </lineage>
</organism>
<dbReference type="InterPro" id="IPR019201">
    <property type="entry name" value="DUF2065"/>
</dbReference>
<dbReference type="RefSeq" id="WP_108565621.1">
    <property type="nucleotide sequence ID" value="NZ_CP031769.1"/>
</dbReference>
<evidence type="ECO:0000256" key="1">
    <source>
        <dbReference type="SAM" id="Phobius"/>
    </source>
</evidence>